<reference evidence="5" key="2">
    <citation type="submission" date="2021-12" db="EMBL/GenBank/DDBJ databases">
        <title>Resequencing data analysis of finger millet.</title>
        <authorList>
            <person name="Hatakeyama M."/>
            <person name="Aluri S."/>
            <person name="Balachadran M.T."/>
            <person name="Sivarajan S.R."/>
            <person name="Poveda L."/>
            <person name="Shimizu-Inatsugi R."/>
            <person name="Schlapbach R."/>
            <person name="Sreeman S.M."/>
            <person name="Shimizu K.K."/>
        </authorList>
    </citation>
    <scope>NUCLEOTIDE SEQUENCE</scope>
</reference>
<dbReference type="InterPro" id="IPR000010">
    <property type="entry name" value="Cystatin_dom"/>
</dbReference>
<comment type="similarity">
    <text evidence="1">Belongs to the cystatin family. Phytocystatin subfamily.</text>
</comment>
<dbReference type="InterPro" id="IPR046350">
    <property type="entry name" value="Cystatin_sf"/>
</dbReference>
<feature type="domain" description="Cystatin" evidence="4">
    <location>
        <begin position="21"/>
        <end position="73"/>
    </location>
</feature>
<name>A0AAV5F714_ELECO</name>
<keyword evidence="6" id="KW-1185">Reference proteome</keyword>
<evidence type="ECO:0000259" key="4">
    <source>
        <dbReference type="Pfam" id="PF16845"/>
    </source>
</evidence>
<dbReference type="SUPFAM" id="SSF54403">
    <property type="entry name" value="Cystatin/monellin"/>
    <property type="match status" value="1"/>
</dbReference>
<evidence type="ECO:0000313" key="5">
    <source>
        <dbReference type="EMBL" id="GJN30664.1"/>
    </source>
</evidence>
<dbReference type="PANTHER" id="PTHR47364:SF2">
    <property type="entry name" value="CYSTEINE PROTEINASE INHIBITOR 5"/>
    <property type="match status" value="1"/>
</dbReference>
<dbReference type="CDD" id="cd00042">
    <property type="entry name" value="CY"/>
    <property type="match status" value="1"/>
</dbReference>
<evidence type="ECO:0000313" key="6">
    <source>
        <dbReference type="Proteomes" id="UP001054889"/>
    </source>
</evidence>
<dbReference type="InterPro" id="IPR018073">
    <property type="entry name" value="Prot_inh_cystat_CS"/>
</dbReference>
<evidence type="ECO:0000256" key="3">
    <source>
        <dbReference type="ARBA" id="ARBA00022704"/>
    </source>
</evidence>
<dbReference type="GO" id="GO:0004869">
    <property type="term" value="F:cysteine-type endopeptidase inhibitor activity"/>
    <property type="evidence" value="ECO:0007669"/>
    <property type="project" value="UniProtKB-KW"/>
</dbReference>
<comment type="caution">
    <text evidence="5">The sequence shown here is derived from an EMBL/GenBank/DDBJ whole genome shotgun (WGS) entry which is preliminary data.</text>
</comment>
<keyword evidence="3" id="KW-0789">Thiol protease inhibitor</keyword>
<dbReference type="PANTHER" id="PTHR47364">
    <property type="entry name" value="CYSTEINE PROTEINASE INHIBITOR 5"/>
    <property type="match status" value="1"/>
</dbReference>
<dbReference type="Pfam" id="PF16845">
    <property type="entry name" value="SQAPI"/>
    <property type="match status" value="1"/>
</dbReference>
<gene>
    <name evidence="5" type="primary">gb18989</name>
    <name evidence="5" type="ORF">PR202_gb18989</name>
</gene>
<accession>A0AAV5F714</accession>
<keyword evidence="2" id="KW-0646">Protease inhibitor</keyword>
<protein>
    <recommendedName>
        <fullName evidence="4">Cystatin domain-containing protein</fullName>
    </recommendedName>
</protein>
<dbReference type="AlphaFoldDB" id="A0AAV5F714"/>
<dbReference type="PROSITE" id="PS00287">
    <property type="entry name" value="CYSTATIN"/>
    <property type="match status" value="1"/>
</dbReference>
<dbReference type="EMBL" id="BQKI01000082">
    <property type="protein sequence ID" value="GJN30664.1"/>
    <property type="molecule type" value="Genomic_DNA"/>
</dbReference>
<proteinExistence type="inferred from homology"/>
<organism evidence="5 6">
    <name type="scientific">Eleusine coracana subsp. coracana</name>
    <dbReference type="NCBI Taxonomy" id="191504"/>
    <lineage>
        <taxon>Eukaryota</taxon>
        <taxon>Viridiplantae</taxon>
        <taxon>Streptophyta</taxon>
        <taxon>Embryophyta</taxon>
        <taxon>Tracheophyta</taxon>
        <taxon>Spermatophyta</taxon>
        <taxon>Magnoliopsida</taxon>
        <taxon>Liliopsida</taxon>
        <taxon>Poales</taxon>
        <taxon>Poaceae</taxon>
        <taxon>PACMAD clade</taxon>
        <taxon>Chloridoideae</taxon>
        <taxon>Cynodonteae</taxon>
        <taxon>Eleusininae</taxon>
        <taxon>Eleusine</taxon>
    </lineage>
</organism>
<evidence type="ECO:0000256" key="1">
    <source>
        <dbReference type="ARBA" id="ARBA00007233"/>
    </source>
</evidence>
<dbReference type="Gene3D" id="3.10.450.10">
    <property type="match status" value="1"/>
</dbReference>
<evidence type="ECO:0000256" key="2">
    <source>
        <dbReference type="ARBA" id="ARBA00022690"/>
    </source>
</evidence>
<reference evidence="5" key="1">
    <citation type="journal article" date="2018" name="DNA Res.">
        <title>Multiple hybrid de novo genome assembly of finger millet, an orphan allotetraploid crop.</title>
        <authorList>
            <person name="Hatakeyama M."/>
            <person name="Aluri S."/>
            <person name="Balachadran M.T."/>
            <person name="Sivarajan S.R."/>
            <person name="Patrignani A."/>
            <person name="Gruter S."/>
            <person name="Poveda L."/>
            <person name="Shimizu-Inatsugi R."/>
            <person name="Baeten J."/>
            <person name="Francoijs K.J."/>
            <person name="Nataraja K.N."/>
            <person name="Reddy Y.A.N."/>
            <person name="Phadnis S."/>
            <person name="Ravikumar R.L."/>
            <person name="Schlapbach R."/>
            <person name="Sreeman S.M."/>
            <person name="Shimizu K.K."/>
        </authorList>
    </citation>
    <scope>NUCLEOTIDE SEQUENCE</scope>
</reference>
<sequence length="197" mass="22044">MVIYMASTPTAAQLSGGWFTIPDINDPVVQELGKWAVEQHNKEANQWLKFNRVVGGDEQVVQGLKYRLVIKRRTPMATNELSGGVSVSLAGLKLSFVNVSEDNLVGMYLKKKKMRWHEEDRKRRISCPVCATRMLSVSGGFGNVYRVKLAVRTGAEARHTLAGGFNHIAPNAVMLERSRSFYFFSRGRNFFSNGDAT</sequence>
<dbReference type="Proteomes" id="UP001054889">
    <property type="component" value="Unassembled WGS sequence"/>
</dbReference>